<evidence type="ECO:0000313" key="1">
    <source>
        <dbReference type="EMBL" id="QNM86941.1"/>
    </source>
</evidence>
<gene>
    <name evidence="1" type="ORF">H9W90_07475</name>
</gene>
<sequence>MKIYIDASCDILYSSFYIKGIEDVWGKSKVFFKNKPFSKFSFNNHYFAFIIKDKGNESRIIIDFADSSKIDEKALKWADFYCKINIDYEIDYNSDKIISIGPSFGIKIYSLQKTIFLAISNFIKSKKRIHNKRSFFSNYKAQLKRPKITDYFPYLEKENYIYFVGSLWKKELKTNNFRANFIRACLASKASFEGGFAPRTRNDIPGYEDITMEARDDMKNFVLKTKKSISVFNTPAVQDCHGWKLGEFLCFGKAIISTPLSRKLPAALIDKKHLLFTDGSQKDMETKLELLITDKKLRNSLKENARNYFEEELSPEKIIKKIKDLHQHRFK</sequence>
<keyword evidence="2" id="KW-1185">Reference proteome</keyword>
<dbReference type="EMBL" id="CP060695">
    <property type="protein sequence ID" value="QNM86941.1"/>
    <property type="molecule type" value="Genomic_DNA"/>
</dbReference>
<dbReference type="KEGG" id="ppec:H9W90_07475"/>
<dbReference type="Proteomes" id="UP000515808">
    <property type="component" value="Chromosome"/>
</dbReference>
<accession>A0A7G9LE92</accession>
<reference evidence="1 2" key="1">
    <citation type="submission" date="2020-08" db="EMBL/GenBank/DDBJ databases">
        <title>Polaribacter sp. L12M9 isolated from gut of the Korean scallop.</title>
        <authorList>
            <person name="Jeong Y.S."/>
        </authorList>
    </citation>
    <scope>NUCLEOTIDE SEQUENCE [LARGE SCALE GENOMIC DNA]</scope>
    <source>
        <strain evidence="1 2">L12M9</strain>
    </source>
</reference>
<dbReference type="AlphaFoldDB" id="A0A7G9LE92"/>
<dbReference type="Gene3D" id="3.40.50.2000">
    <property type="entry name" value="Glycogen Phosphorylase B"/>
    <property type="match status" value="2"/>
</dbReference>
<evidence type="ECO:0008006" key="3">
    <source>
        <dbReference type="Google" id="ProtNLM"/>
    </source>
</evidence>
<organism evidence="1 2">
    <name type="scientific">Polaribacter pectinis</name>
    <dbReference type="NCBI Taxonomy" id="2738844"/>
    <lineage>
        <taxon>Bacteria</taxon>
        <taxon>Pseudomonadati</taxon>
        <taxon>Bacteroidota</taxon>
        <taxon>Flavobacteriia</taxon>
        <taxon>Flavobacteriales</taxon>
        <taxon>Flavobacteriaceae</taxon>
    </lineage>
</organism>
<dbReference type="RefSeq" id="WP_187483813.1">
    <property type="nucleotide sequence ID" value="NZ_CP060695.1"/>
</dbReference>
<name>A0A7G9LE92_9FLAO</name>
<protein>
    <recommendedName>
        <fullName evidence="3">Glycosyl transferase family 1 domain-containing protein</fullName>
    </recommendedName>
</protein>
<evidence type="ECO:0000313" key="2">
    <source>
        <dbReference type="Proteomes" id="UP000515808"/>
    </source>
</evidence>
<dbReference type="SUPFAM" id="SSF53756">
    <property type="entry name" value="UDP-Glycosyltransferase/glycogen phosphorylase"/>
    <property type="match status" value="1"/>
</dbReference>
<proteinExistence type="predicted"/>